<dbReference type="GeneID" id="42048592"/>
<sequence length="64" mass="7014">MLIDLCVLKILWLLWLSGGYSALDCEWSRGAATRNIIASLGHAITESPDTHCTYSLIASSAQYI</sequence>
<feature type="chain" id="PRO_5012611689" evidence="1">
    <location>
        <begin position="23"/>
        <end position="64"/>
    </location>
</feature>
<dbReference type="AlphaFoldDB" id="A0A1L7V565"/>
<comment type="caution">
    <text evidence="2">The sequence shown here is derived from an EMBL/GenBank/DDBJ whole genome shotgun (WGS) entry which is preliminary data.</text>
</comment>
<name>A0A1L7V565_FUSPR</name>
<reference evidence="3" key="1">
    <citation type="journal article" date="2016" name="Genome Biol. Evol.">
        <title>Comparative 'omics' of the Fusarium fujikuroi species complex highlights differences in genetic potential and metabolite synthesis.</title>
        <authorList>
            <person name="Niehaus E.-M."/>
            <person name="Muensterkoetter M."/>
            <person name="Proctor R.H."/>
            <person name="Brown D.W."/>
            <person name="Sharon A."/>
            <person name="Idan Y."/>
            <person name="Oren-Young L."/>
            <person name="Sieber C.M."/>
            <person name="Novak O."/>
            <person name="Pencik A."/>
            <person name="Tarkowska D."/>
            <person name="Hromadova K."/>
            <person name="Freeman S."/>
            <person name="Maymon M."/>
            <person name="Elazar M."/>
            <person name="Youssef S.A."/>
            <person name="El-Shabrawy E.S.M."/>
            <person name="Shalaby A.B.A."/>
            <person name="Houterman P."/>
            <person name="Brock N.L."/>
            <person name="Burkhardt I."/>
            <person name="Tsavkelova E.A."/>
            <person name="Dickschat J.S."/>
            <person name="Galuszka P."/>
            <person name="Gueldener U."/>
            <person name="Tudzynski B."/>
        </authorList>
    </citation>
    <scope>NUCLEOTIDE SEQUENCE [LARGE SCALE GENOMIC DNA]</scope>
    <source>
        <strain evidence="3">ET1</strain>
    </source>
</reference>
<dbReference type="VEuPathDB" id="FungiDB:FPRO_03707"/>
<dbReference type="EMBL" id="FJOF01000002">
    <property type="protein sequence ID" value="CZR36033.1"/>
    <property type="molecule type" value="Genomic_DNA"/>
</dbReference>
<accession>A0A1L7V565</accession>
<evidence type="ECO:0000313" key="3">
    <source>
        <dbReference type="Proteomes" id="UP000183971"/>
    </source>
</evidence>
<evidence type="ECO:0000313" key="2">
    <source>
        <dbReference type="EMBL" id="CZR36033.1"/>
    </source>
</evidence>
<protein>
    <submittedName>
        <fullName evidence="2">Uncharacterized protein</fullName>
    </submittedName>
</protein>
<keyword evidence="3" id="KW-1185">Reference proteome</keyword>
<feature type="signal peptide" evidence="1">
    <location>
        <begin position="1"/>
        <end position="22"/>
    </location>
</feature>
<keyword evidence="1" id="KW-0732">Signal</keyword>
<evidence type="ECO:0000256" key="1">
    <source>
        <dbReference type="SAM" id="SignalP"/>
    </source>
</evidence>
<organism evidence="2 3">
    <name type="scientific">Fusarium proliferatum (strain ET1)</name>
    <name type="common">Orchid endophyte fungus</name>
    <dbReference type="NCBI Taxonomy" id="1227346"/>
    <lineage>
        <taxon>Eukaryota</taxon>
        <taxon>Fungi</taxon>
        <taxon>Dikarya</taxon>
        <taxon>Ascomycota</taxon>
        <taxon>Pezizomycotina</taxon>
        <taxon>Sordariomycetes</taxon>
        <taxon>Hypocreomycetidae</taxon>
        <taxon>Hypocreales</taxon>
        <taxon>Nectriaceae</taxon>
        <taxon>Fusarium</taxon>
        <taxon>Fusarium fujikuroi species complex</taxon>
    </lineage>
</organism>
<dbReference type="RefSeq" id="XP_031076626.1">
    <property type="nucleotide sequence ID" value="XM_031226052.1"/>
</dbReference>
<dbReference type="Proteomes" id="UP000183971">
    <property type="component" value="Unassembled WGS sequence"/>
</dbReference>
<gene>
    <name evidence="2" type="ORF">FPRO_03707</name>
</gene>
<proteinExistence type="predicted"/>